<dbReference type="RefSeq" id="WP_022935122.1">
    <property type="nucleotide sequence ID" value="NZ_CP007154.1"/>
</dbReference>
<dbReference type="InterPro" id="IPR000119">
    <property type="entry name" value="Hist_DNA-bd"/>
</dbReference>
<dbReference type="GO" id="GO:0030261">
    <property type="term" value="P:chromosome condensation"/>
    <property type="evidence" value="ECO:0007669"/>
    <property type="project" value="UniProtKB-KW"/>
</dbReference>
<dbReference type="GO" id="GO:0005829">
    <property type="term" value="C:cytosol"/>
    <property type="evidence" value="ECO:0007669"/>
    <property type="project" value="TreeGrafter"/>
</dbReference>
<name>W5UTQ4_9BACT</name>
<dbReference type="Proteomes" id="UP000019229">
    <property type="component" value="Chromosome"/>
</dbReference>
<evidence type="ECO:0000256" key="2">
    <source>
        <dbReference type="ARBA" id="ARBA00023125"/>
    </source>
</evidence>
<dbReference type="PANTHER" id="PTHR33175">
    <property type="entry name" value="DNA-BINDING PROTEIN HU"/>
    <property type="match status" value="1"/>
</dbReference>
<dbReference type="GO" id="GO:0030527">
    <property type="term" value="F:structural constituent of chromatin"/>
    <property type="evidence" value="ECO:0007669"/>
    <property type="project" value="InterPro"/>
</dbReference>
<dbReference type="SMART" id="SM00411">
    <property type="entry name" value="BHL"/>
    <property type="match status" value="1"/>
</dbReference>
<accession>W5UTQ4</accession>
<evidence type="ECO:0000256" key="1">
    <source>
        <dbReference type="ARBA" id="ARBA00023067"/>
    </source>
</evidence>
<sequence>MNKKELIEAISERTSLKSKDIDLVLTEFFAITTEVVKKEEKLVINSFGTFQGIHKDASESINPLTQNKIVVPAKTVFKFKPSKALKDKVA</sequence>
<dbReference type="KEGG" id="mbc:MYB_02530"/>
<dbReference type="PRINTS" id="PR01727">
    <property type="entry name" value="DNABINDINGHU"/>
</dbReference>
<keyword evidence="1" id="KW-0226">DNA condensation</keyword>
<evidence type="ECO:0000313" key="5">
    <source>
        <dbReference type="Proteomes" id="UP000019229"/>
    </source>
</evidence>
<dbReference type="STRING" id="743966.MYB_02530"/>
<dbReference type="HOGENOM" id="CLU_105066_3_3_14"/>
<organism evidence="4 5">
    <name type="scientific">Mesomycoplasma bovoculi M165/69</name>
    <dbReference type="NCBI Taxonomy" id="743966"/>
    <lineage>
        <taxon>Bacteria</taxon>
        <taxon>Bacillati</taxon>
        <taxon>Mycoplasmatota</taxon>
        <taxon>Mycoplasmoidales</taxon>
        <taxon>Metamycoplasmataceae</taxon>
        <taxon>Mesomycoplasma</taxon>
    </lineage>
</organism>
<comment type="similarity">
    <text evidence="3">Belongs to the bacterial histone-like protein family.</text>
</comment>
<protein>
    <submittedName>
        <fullName evidence="4">Nucleoid DNA-binding protein</fullName>
    </submittedName>
</protein>
<proteinExistence type="inferred from homology"/>
<dbReference type="eggNOG" id="COG0776">
    <property type="taxonomic scope" value="Bacteria"/>
</dbReference>
<dbReference type="GO" id="GO:0003677">
    <property type="term" value="F:DNA binding"/>
    <property type="evidence" value="ECO:0007669"/>
    <property type="project" value="UniProtKB-KW"/>
</dbReference>
<dbReference type="OrthoDB" id="399230at2"/>
<gene>
    <name evidence="4" type="ORF">MYB_02530</name>
</gene>
<keyword evidence="5" id="KW-1185">Reference proteome</keyword>
<evidence type="ECO:0000313" key="4">
    <source>
        <dbReference type="EMBL" id="AHH45507.1"/>
    </source>
</evidence>
<dbReference type="PATRIC" id="fig|743966.3.peg.508"/>
<reference evidence="4 5" key="1">
    <citation type="journal article" date="2014" name="Genome Announc.">
        <title>Complete Genome Sequence of Mycoplasma bovoculi Strain M165/69T (ATCC 29104).</title>
        <authorList>
            <person name="Calcutt M.J."/>
            <person name="Foecking M.F."/>
        </authorList>
    </citation>
    <scope>NUCLEOTIDE SEQUENCE [LARGE SCALE GENOMIC DNA]</scope>
    <source>
        <strain evidence="4">M165/69</strain>
    </source>
</reference>
<dbReference type="SUPFAM" id="SSF47729">
    <property type="entry name" value="IHF-like DNA-binding proteins"/>
    <property type="match status" value="1"/>
</dbReference>
<dbReference type="Gene3D" id="4.10.520.10">
    <property type="entry name" value="IHF-like DNA-binding proteins"/>
    <property type="match status" value="1"/>
</dbReference>
<evidence type="ECO:0000256" key="3">
    <source>
        <dbReference type="RuleBase" id="RU003939"/>
    </source>
</evidence>
<dbReference type="PANTHER" id="PTHR33175:SF3">
    <property type="entry name" value="DNA-BINDING PROTEIN HU-BETA"/>
    <property type="match status" value="1"/>
</dbReference>
<dbReference type="InterPro" id="IPR010992">
    <property type="entry name" value="IHF-like_DNA-bd_dom_sf"/>
</dbReference>
<dbReference type="AlphaFoldDB" id="W5UTQ4"/>
<dbReference type="EMBL" id="CP007154">
    <property type="protein sequence ID" value="AHH45507.1"/>
    <property type="molecule type" value="Genomic_DNA"/>
</dbReference>
<keyword evidence="2 4" id="KW-0238">DNA-binding</keyword>
<dbReference type="Pfam" id="PF00216">
    <property type="entry name" value="Bac_DNA_binding"/>
    <property type="match status" value="1"/>
</dbReference>